<keyword evidence="4" id="KW-1185">Reference proteome</keyword>
<organism evidence="3 4">
    <name type="scientific">Streptomyces thermolineatus</name>
    <dbReference type="NCBI Taxonomy" id="44033"/>
    <lineage>
        <taxon>Bacteria</taxon>
        <taxon>Bacillati</taxon>
        <taxon>Actinomycetota</taxon>
        <taxon>Actinomycetes</taxon>
        <taxon>Kitasatosporales</taxon>
        <taxon>Streptomycetaceae</taxon>
        <taxon>Streptomyces</taxon>
    </lineage>
</organism>
<protein>
    <submittedName>
        <fullName evidence="3">ROK family transcriptional regulator</fullName>
    </submittedName>
</protein>
<dbReference type="EMBL" id="BAAATA010000018">
    <property type="protein sequence ID" value="GAA2493930.1"/>
    <property type="molecule type" value="Genomic_DNA"/>
</dbReference>
<feature type="region of interest" description="Disordered" evidence="2">
    <location>
        <begin position="1"/>
        <end position="64"/>
    </location>
</feature>
<sequence length="492" mass="49775">MPDPRTLADATPLSDRPPGHRDTGTPGHRAAGPPETGAGRPPGQGPTEAEENAVPPVSTAASQAGMRRRNLSLVLHAVAGHGEISRAAVAAEVGLTRAAVSTLVEELLSLGLLAEAGLTRPGTVGRPGTALVLSDRGPAGLGAEVGVDHLAACVVDLRGKVRASAYAEAPNRDHPPERVLADLAGLVVRAAREGAAAGLRPVGITVAVPGLVGRDPGIVERASNLGWEQVPAGPLLTAALADAEPPAGTPADDPSHAPSAGPPSSAGRLSGLPIGLDNEANLGALAELWLGGHDRDLRHFLHVSAEIGIGAALVVEGRLFRGAHGHAGELGHVPVRPAGPACPCGARGCLEQYAGEEAVLRAAGLDPARAAAEHPGPGGRVRLLAERAGTDPAVRRALHQAGSALGLALSGAVNVFDPQKVVLGGGLAELSPWLLPGIESELRRRVTDRHWPDGAVAVSSVGREGPLLGAANSVVRSVLDDPTSVRPRENPS</sequence>
<reference evidence="3 4" key="1">
    <citation type="journal article" date="2019" name="Int. J. Syst. Evol. Microbiol.">
        <title>The Global Catalogue of Microorganisms (GCM) 10K type strain sequencing project: providing services to taxonomists for standard genome sequencing and annotation.</title>
        <authorList>
            <consortium name="The Broad Institute Genomics Platform"/>
            <consortium name="The Broad Institute Genome Sequencing Center for Infectious Disease"/>
            <person name="Wu L."/>
            <person name="Ma J."/>
        </authorList>
    </citation>
    <scope>NUCLEOTIDE SEQUENCE [LARGE SCALE GENOMIC DNA]</scope>
    <source>
        <strain evidence="3 4">JCM 6307</strain>
    </source>
</reference>
<dbReference type="Pfam" id="PF00480">
    <property type="entry name" value="ROK"/>
    <property type="match status" value="1"/>
</dbReference>
<proteinExistence type="inferred from homology"/>
<comment type="caution">
    <text evidence="3">The sequence shown here is derived from an EMBL/GenBank/DDBJ whole genome shotgun (WGS) entry which is preliminary data.</text>
</comment>
<dbReference type="InterPro" id="IPR036390">
    <property type="entry name" value="WH_DNA-bd_sf"/>
</dbReference>
<name>A0ABN3M0S8_9ACTN</name>
<dbReference type="InterPro" id="IPR000600">
    <property type="entry name" value="ROK"/>
</dbReference>
<dbReference type="CDD" id="cd24076">
    <property type="entry name" value="ASKHA_ATPase_ROK_BsXylR-like"/>
    <property type="match status" value="1"/>
</dbReference>
<dbReference type="Gene3D" id="1.10.10.10">
    <property type="entry name" value="Winged helix-like DNA-binding domain superfamily/Winged helix DNA-binding domain"/>
    <property type="match status" value="1"/>
</dbReference>
<accession>A0ABN3M0S8</accession>
<feature type="compositionally biased region" description="Low complexity" evidence="2">
    <location>
        <begin position="250"/>
        <end position="267"/>
    </location>
</feature>
<gene>
    <name evidence="3" type="ORF">GCM10010406_32470</name>
</gene>
<dbReference type="SUPFAM" id="SSF46785">
    <property type="entry name" value="Winged helix' DNA-binding domain"/>
    <property type="match status" value="1"/>
</dbReference>
<evidence type="ECO:0000256" key="1">
    <source>
        <dbReference type="ARBA" id="ARBA00006479"/>
    </source>
</evidence>
<evidence type="ECO:0000313" key="3">
    <source>
        <dbReference type="EMBL" id="GAA2493930.1"/>
    </source>
</evidence>
<dbReference type="Gene3D" id="3.30.420.40">
    <property type="match status" value="3"/>
</dbReference>
<comment type="similarity">
    <text evidence="1">Belongs to the ROK (NagC/XylR) family.</text>
</comment>
<dbReference type="PANTHER" id="PTHR18964:SF149">
    <property type="entry name" value="BIFUNCTIONAL UDP-N-ACETYLGLUCOSAMINE 2-EPIMERASE_N-ACETYLMANNOSAMINE KINASE"/>
    <property type="match status" value="1"/>
</dbReference>
<dbReference type="PANTHER" id="PTHR18964">
    <property type="entry name" value="ROK (REPRESSOR, ORF, KINASE) FAMILY"/>
    <property type="match status" value="1"/>
</dbReference>
<dbReference type="InterPro" id="IPR043129">
    <property type="entry name" value="ATPase_NBD"/>
</dbReference>
<feature type="region of interest" description="Disordered" evidence="2">
    <location>
        <begin position="243"/>
        <end position="272"/>
    </location>
</feature>
<evidence type="ECO:0000256" key="2">
    <source>
        <dbReference type="SAM" id="MobiDB-lite"/>
    </source>
</evidence>
<dbReference type="SUPFAM" id="SSF53067">
    <property type="entry name" value="Actin-like ATPase domain"/>
    <property type="match status" value="1"/>
</dbReference>
<dbReference type="Proteomes" id="UP001501358">
    <property type="component" value="Unassembled WGS sequence"/>
</dbReference>
<evidence type="ECO:0000313" key="4">
    <source>
        <dbReference type="Proteomes" id="UP001501358"/>
    </source>
</evidence>
<dbReference type="InterPro" id="IPR036388">
    <property type="entry name" value="WH-like_DNA-bd_sf"/>
</dbReference>